<evidence type="ECO:0000313" key="4">
    <source>
        <dbReference type="Proteomes" id="UP000309174"/>
    </source>
</evidence>
<dbReference type="InterPro" id="IPR032466">
    <property type="entry name" value="Metal_Hydrolase"/>
</dbReference>
<organism evidence="3 4">
    <name type="scientific">Actinomadura soli</name>
    <dbReference type="NCBI Taxonomy" id="2508997"/>
    <lineage>
        <taxon>Bacteria</taxon>
        <taxon>Bacillati</taxon>
        <taxon>Actinomycetota</taxon>
        <taxon>Actinomycetes</taxon>
        <taxon>Streptosporangiales</taxon>
        <taxon>Thermomonosporaceae</taxon>
        <taxon>Actinomadura</taxon>
    </lineage>
</organism>
<comment type="caution">
    <text evidence="3">The sequence shown here is derived from an EMBL/GenBank/DDBJ whole genome shotgun (WGS) entry which is preliminary data.</text>
</comment>
<dbReference type="RefSeq" id="WP_138643128.1">
    <property type="nucleotide sequence ID" value="NZ_VCKW01000002.1"/>
</dbReference>
<dbReference type="GO" id="GO:0016810">
    <property type="term" value="F:hydrolase activity, acting on carbon-nitrogen (but not peptide) bonds"/>
    <property type="evidence" value="ECO:0007669"/>
    <property type="project" value="InterPro"/>
</dbReference>
<feature type="region of interest" description="Disordered" evidence="1">
    <location>
        <begin position="484"/>
        <end position="509"/>
    </location>
</feature>
<keyword evidence="4" id="KW-1185">Reference proteome</keyword>
<dbReference type="Pfam" id="PF01979">
    <property type="entry name" value="Amidohydro_1"/>
    <property type="match status" value="1"/>
</dbReference>
<dbReference type="InterPro" id="IPR006680">
    <property type="entry name" value="Amidohydro-rel"/>
</dbReference>
<dbReference type="PROSITE" id="PS51318">
    <property type="entry name" value="TAT"/>
    <property type="match status" value="1"/>
</dbReference>
<proteinExistence type="predicted"/>
<dbReference type="EMBL" id="VCKW01000002">
    <property type="protein sequence ID" value="TMR07355.1"/>
    <property type="molecule type" value="Genomic_DNA"/>
</dbReference>
<evidence type="ECO:0000256" key="1">
    <source>
        <dbReference type="SAM" id="MobiDB-lite"/>
    </source>
</evidence>
<feature type="domain" description="Amidohydrolase-related" evidence="2">
    <location>
        <begin position="370"/>
        <end position="468"/>
    </location>
</feature>
<dbReference type="AlphaFoldDB" id="A0A5C4JKW9"/>
<evidence type="ECO:0000313" key="3">
    <source>
        <dbReference type="EMBL" id="TMR07355.1"/>
    </source>
</evidence>
<dbReference type="InterPro" id="IPR006311">
    <property type="entry name" value="TAT_signal"/>
</dbReference>
<dbReference type="SUPFAM" id="SSF51556">
    <property type="entry name" value="Metallo-dependent hydrolases"/>
    <property type="match status" value="1"/>
</dbReference>
<dbReference type="Gene3D" id="3.20.20.140">
    <property type="entry name" value="Metal-dependent hydrolases"/>
    <property type="match status" value="2"/>
</dbReference>
<name>A0A5C4JKW9_9ACTN</name>
<accession>A0A5C4JKW9</accession>
<sequence>MSQLISRRGVLIGGAALAVGARPPAAEAGRRPRLALRGVTVIDATRPRPRPGSTVLIEDGRVVAVGRRDEVPVHHGVTVVDLPGRYVIPGLCEMHAHSIGTHEISPPLYLANGVTTVREMAGSAVVRRWREDIERGVLAGPRWTIASEIIDGSPSLLAGPDDPDGALLVTSEAEARGAVRRVKAEGADFVKIYSRLSPGAFAAIADEARRQRLPLAGHCPDKVAPDQASRLRQRSIEHVHTLWCAASGRDRQVRETLDAIAIEPGDYAGWFRQFHKAEWLAASHYSPRRAERLFETLNAGGTWVTPTLSMHLIVDRPEDLVRDDQRLKYIPAEDREWWQWAVDNIYLPGRAPAEIEQQRELFDRRLRFVGAMRRAGVRLLNGSEAGFIFAYPGFSLHEELALLVRAGLTPLEAIGTATLEPARYLGMERDLGSIRPGKRADLVVLDADPLADITNTTRIHAVVADGRLITSARRRRMLADVEKAAARTPDATTRAAPIGCGCHTPRRPR</sequence>
<dbReference type="PANTHER" id="PTHR43135:SF3">
    <property type="entry name" value="ALPHA-D-RIBOSE 1-METHYLPHOSPHONATE 5-TRIPHOSPHATE DIPHOSPHATASE"/>
    <property type="match status" value="1"/>
</dbReference>
<evidence type="ECO:0000259" key="2">
    <source>
        <dbReference type="Pfam" id="PF01979"/>
    </source>
</evidence>
<gene>
    <name evidence="3" type="ORF">ETD83_01000</name>
</gene>
<protein>
    <recommendedName>
        <fullName evidence="2">Amidohydrolase-related domain-containing protein</fullName>
    </recommendedName>
</protein>
<dbReference type="PANTHER" id="PTHR43135">
    <property type="entry name" value="ALPHA-D-RIBOSE 1-METHYLPHOSPHONATE 5-TRIPHOSPHATE DIPHOSPHATASE"/>
    <property type="match status" value="1"/>
</dbReference>
<dbReference type="InterPro" id="IPR011059">
    <property type="entry name" value="Metal-dep_hydrolase_composite"/>
</dbReference>
<reference evidence="3 4" key="1">
    <citation type="submission" date="2019-05" db="EMBL/GenBank/DDBJ databases">
        <title>Draft genome sequence of Actinomadura sp. 14C53.</title>
        <authorList>
            <person name="Saricaoglu S."/>
            <person name="Isik K."/>
        </authorList>
    </citation>
    <scope>NUCLEOTIDE SEQUENCE [LARGE SCALE GENOMIC DNA]</scope>
    <source>
        <strain evidence="3 4">14C53</strain>
    </source>
</reference>
<dbReference type="Proteomes" id="UP000309174">
    <property type="component" value="Unassembled WGS sequence"/>
</dbReference>
<dbReference type="OrthoDB" id="3514520at2"/>
<dbReference type="SUPFAM" id="SSF51338">
    <property type="entry name" value="Composite domain of metallo-dependent hydrolases"/>
    <property type="match status" value="1"/>
</dbReference>
<feature type="compositionally biased region" description="Low complexity" evidence="1">
    <location>
        <begin position="486"/>
        <end position="497"/>
    </location>
</feature>
<dbReference type="Gene3D" id="2.30.40.10">
    <property type="entry name" value="Urease, subunit C, domain 1"/>
    <property type="match status" value="2"/>
</dbReference>
<dbReference type="InterPro" id="IPR051781">
    <property type="entry name" value="Metallo-dep_Hydrolase"/>
</dbReference>